<dbReference type="EMBL" id="PGEM01000059">
    <property type="protein sequence ID" value="PPJ63632.1"/>
    <property type="molecule type" value="Genomic_DNA"/>
</dbReference>
<evidence type="ECO:0000313" key="2">
    <source>
        <dbReference type="Proteomes" id="UP000239589"/>
    </source>
</evidence>
<sequence length="75" mass="8968">MDIVTSCTKQRTYQQLLNIWQHCLTGDRFTDPHEGVVDELSRFFGLPPEKVRWIWSSAAFPYKEDVIKDRTWHSR</sequence>
<dbReference type="Proteomes" id="UP000239589">
    <property type="component" value="Unassembled WGS sequence"/>
</dbReference>
<dbReference type="AlphaFoldDB" id="A0A2S6CVB2"/>
<keyword evidence="2" id="KW-1185">Reference proteome</keyword>
<reference evidence="1 2" key="1">
    <citation type="submission" date="2018-02" db="EMBL/GenBank/DDBJ databases">
        <title>Discovery of a pederin family compound in a non-symbiotic bloom-forming cyanobacterium.</title>
        <authorList>
            <person name="Kust A."/>
            <person name="Mares J."/>
            <person name="Jokela J."/>
            <person name="Urajova P."/>
            <person name="Hajek J."/>
            <person name="Saurav K."/>
            <person name="Voracova K."/>
            <person name="Fewer D.P."/>
            <person name="Haapaniemi E."/>
            <person name="Permi P."/>
            <person name="Rehakova K."/>
            <person name="Sivonen K."/>
            <person name="Hrouzek P."/>
        </authorList>
    </citation>
    <scope>NUCLEOTIDE SEQUENCE [LARGE SCALE GENOMIC DNA]</scope>
    <source>
        <strain evidence="1 2">CHARLIE-1</strain>
    </source>
</reference>
<proteinExistence type="predicted"/>
<accession>A0A2S6CVB2</accession>
<comment type="caution">
    <text evidence="1">The sequence shown here is derived from an EMBL/GenBank/DDBJ whole genome shotgun (WGS) entry which is preliminary data.</text>
</comment>
<organism evidence="1 2">
    <name type="scientific">Cuspidothrix issatschenkoi CHARLIE-1</name>
    <dbReference type="NCBI Taxonomy" id="2052836"/>
    <lineage>
        <taxon>Bacteria</taxon>
        <taxon>Bacillati</taxon>
        <taxon>Cyanobacteriota</taxon>
        <taxon>Cyanophyceae</taxon>
        <taxon>Nostocales</taxon>
        <taxon>Aphanizomenonaceae</taxon>
        <taxon>Cuspidothrix</taxon>
    </lineage>
</organism>
<protein>
    <submittedName>
        <fullName evidence="1">Uncharacterized protein</fullName>
    </submittedName>
</protein>
<name>A0A2S6CVB2_9CYAN</name>
<gene>
    <name evidence="1" type="ORF">CUN59_08980</name>
</gene>
<evidence type="ECO:0000313" key="1">
    <source>
        <dbReference type="EMBL" id="PPJ63632.1"/>
    </source>
</evidence>